<evidence type="ECO:0000313" key="4">
    <source>
        <dbReference type="Proteomes" id="UP001445335"/>
    </source>
</evidence>
<dbReference type="Proteomes" id="UP001445335">
    <property type="component" value="Unassembled WGS sequence"/>
</dbReference>
<keyword evidence="4" id="KW-1185">Reference proteome</keyword>
<gene>
    <name evidence="3" type="ORF">WJX81_000144</name>
</gene>
<feature type="signal peptide" evidence="2">
    <location>
        <begin position="1"/>
        <end position="20"/>
    </location>
</feature>
<dbReference type="AlphaFoldDB" id="A0AAW1SHT6"/>
<evidence type="ECO:0000256" key="2">
    <source>
        <dbReference type="SAM" id="SignalP"/>
    </source>
</evidence>
<comment type="caution">
    <text evidence="3">The sequence shown here is derived from an EMBL/GenBank/DDBJ whole genome shotgun (WGS) entry which is preliminary data.</text>
</comment>
<protein>
    <submittedName>
        <fullName evidence="3">Uncharacterized protein</fullName>
    </submittedName>
</protein>
<name>A0AAW1SHT6_9CHLO</name>
<dbReference type="EMBL" id="JALJOU010000003">
    <property type="protein sequence ID" value="KAK9845211.1"/>
    <property type="molecule type" value="Genomic_DNA"/>
</dbReference>
<proteinExistence type="predicted"/>
<sequence>MTRAAVAALLLGLACVPAQTSTRGLLQLQQAKEADALSSADKHPGHPALPPAVVDHLNNASATLTDNVDVELVKVAQLTAALATPAPTETAGQVGCSPAGTQTLSAQATPPPDGIDNAGADTGSASPATAPHANVVVHCDPRSVEGNPFGANFPGSGVAVVQNAPLNDQGNGPAPVGGSRFQPLPTNLAGVGLGGGGSSVGGGAGAGAGSGPQILTGEDALASLGQAGHTAKGGSGSQASAAGHGQGRGVWRSSDVQGASAGAQRDYAANIQTGAVAVQPLGVTTEQVAADETQPG</sequence>
<organism evidence="3 4">
    <name type="scientific">Elliptochloris bilobata</name>
    <dbReference type="NCBI Taxonomy" id="381761"/>
    <lineage>
        <taxon>Eukaryota</taxon>
        <taxon>Viridiplantae</taxon>
        <taxon>Chlorophyta</taxon>
        <taxon>core chlorophytes</taxon>
        <taxon>Trebouxiophyceae</taxon>
        <taxon>Trebouxiophyceae incertae sedis</taxon>
        <taxon>Elliptochloris clade</taxon>
        <taxon>Elliptochloris</taxon>
    </lineage>
</organism>
<evidence type="ECO:0000256" key="1">
    <source>
        <dbReference type="SAM" id="MobiDB-lite"/>
    </source>
</evidence>
<evidence type="ECO:0000313" key="3">
    <source>
        <dbReference type="EMBL" id="KAK9845211.1"/>
    </source>
</evidence>
<feature type="region of interest" description="Disordered" evidence="1">
    <location>
        <begin position="168"/>
        <end position="190"/>
    </location>
</feature>
<accession>A0AAW1SHT6</accession>
<dbReference type="PROSITE" id="PS51257">
    <property type="entry name" value="PROKAR_LIPOPROTEIN"/>
    <property type="match status" value="1"/>
</dbReference>
<keyword evidence="2" id="KW-0732">Signal</keyword>
<feature type="region of interest" description="Disordered" evidence="1">
    <location>
        <begin position="226"/>
        <end position="264"/>
    </location>
</feature>
<reference evidence="3 4" key="1">
    <citation type="journal article" date="2024" name="Nat. Commun.">
        <title>Phylogenomics reveals the evolutionary origins of lichenization in chlorophyte algae.</title>
        <authorList>
            <person name="Puginier C."/>
            <person name="Libourel C."/>
            <person name="Otte J."/>
            <person name="Skaloud P."/>
            <person name="Haon M."/>
            <person name="Grisel S."/>
            <person name="Petersen M."/>
            <person name="Berrin J.G."/>
            <person name="Delaux P.M."/>
            <person name="Dal Grande F."/>
            <person name="Keller J."/>
        </authorList>
    </citation>
    <scope>NUCLEOTIDE SEQUENCE [LARGE SCALE GENOMIC DNA]</scope>
    <source>
        <strain evidence="3 4">SAG 245.80</strain>
    </source>
</reference>
<feature type="chain" id="PRO_5043318136" evidence="2">
    <location>
        <begin position="21"/>
        <end position="296"/>
    </location>
</feature>